<evidence type="ECO:0000256" key="4">
    <source>
        <dbReference type="ARBA" id="ARBA00022519"/>
    </source>
</evidence>
<dbReference type="PANTHER" id="PTHR35011:SF2">
    <property type="entry name" value="2,3-DIKETO-L-GULONATE TRAP TRANSPORTER SMALL PERMEASE PROTEIN YIAM"/>
    <property type="match status" value="1"/>
</dbReference>
<dbReference type="EMBL" id="JBHRZT010000007">
    <property type="protein sequence ID" value="MFC3882210.1"/>
    <property type="molecule type" value="Genomic_DNA"/>
</dbReference>
<feature type="transmembrane region" description="Helical" evidence="9">
    <location>
        <begin position="90"/>
        <end position="110"/>
    </location>
</feature>
<evidence type="ECO:0000256" key="9">
    <source>
        <dbReference type="SAM" id="Phobius"/>
    </source>
</evidence>
<evidence type="ECO:0000259" key="10">
    <source>
        <dbReference type="Pfam" id="PF04290"/>
    </source>
</evidence>
<gene>
    <name evidence="11" type="ORF">ACFOU2_01180</name>
</gene>
<dbReference type="InterPro" id="IPR007387">
    <property type="entry name" value="TRAP_DctQ"/>
</dbReference>
<feature type="transmembrane region" description="Helical" evidence="9">
    <location>
        <begin position="52"/>
        <end position="78"/>
    </location>
</feature>
<dbReference type="Proteomes" id="UP001595752">
    <property type="component" value="Unassembled WGS sequence"/>
</dbReference>
<name>A0ABV8AZ26_9BACI</name>
<reference evidence="12" key="1">
    <citation type="journal article" date="2019" name="Int. J. Syst. Evol. Microbiol.">
        <title>The Global Catalogue of Microorganisms (GCM) 10K type strain sequencing project: providing services to taxonomists for standard genome sequencing and annotation.</title>
        <authorList>
            <consortium name="The Broad Institute Genomics Platform"/>
            <consortium name="The Broad Institute Genome Sequencing Center for Infectious Disease"/>
            <person name="Wu L."/>
            <person name="Ma J."/>
        </authorList>
    </citation>
    <scope>NUCLEOTIDE SEQUENCE [LARGE SCALE GENOMIC DNA]</scope>
    <source>
        <strain evidence="12">CCUG 61889</strain>
    </source>
</reference>
<feature type="transmembrane region" description="Helical" evidence="9">
    <location>
        <begin position="130"/>
        <end position="152"/>
    </location>
</feature>
<evidence type="ECO:0000313" key="11">
    <source>
        <dbReference type="EMBL" id="MFC3882210.1"/>
    </source>
</evidence>
<keyword evidence="12" id="KW-1185">Reference proteome</keyword>
<feature type="transmembrane region" description="Helical" evidence="9">
    <location>
        <begin position="20"/>
        <end position="40"/>
    </location>
</feature>
<dbReference type="PANTHER" id="PTHR35011">
    <property type="entry name" value="2,3-DIKETO-L-GULONATE TRAP TRANSPORTER SMALL PERMEASE PROTEIN YIAM"/>
    <property type="match status" value="1"/>
</dbReference>
<evidence type="ECO:0000256" key="8">
    <source>
        <dbReference type="ARBA" id="ARBA00038436"/>
    </source>
</evidence>
<dbReference type="RefSeq" id="WP_377911467.1">
    <property type="nucleotide sequence ID" value="NZ_JBHRZT010000007.1"/>
</dbReference>
<keyword evidence="7 9" id="KW-0472">Membrane</keyword>
<comment type="subcellular location">
    <subcellularLocation>
        <location evidence="1">Cell inner membrane</location>
        <topology evidence="1">Multi-pass membrane protein</topology>
    </subcellularLocation>
</comment>
<organism evidence="11 12">
    <name type="scientific">Bacillus songklensis</name>
    <dbReference type="NCBI Taxonomy" id="1069116"/>
    <lineage>
        <taxon>Bacteria</taxon>
        <taxon>Bacillati</taxon>
        <taxon>Bacillota</taxon>
        <taxon>Bacilli</taxon>
        <taxon>Bacillales</taxon>
        <taxon>Bacillaceae</taxon>
        <taxon>Bacillus</taxon>
    </lineage>
</organism>
<evidence type="ECO:0000256" key="3">
    <source>
        <dbReference type="ARBA" id="ARBA00022475"/>
    </source>
</evidence>
<comment type="similarity">
    <text evidence="8">Belongs to the TRAP transporter small permease family.</text>
</comment>
<evidence type="ECO:0000256" key="7">
    <source>
        <dbReference type="ARBA" id="ARBA00023136"/>
    </source>
</evidence>
<accession>A0ABV8AZ26</accession>
<protein>
    <submittedName>
        <fullName evidence="11">TRAP transporter small permease</fullName>
    </submittedName>
</protein>
<evidence type="ECO:0000256" key="5">
    <source>
        <dbReference type="ARBA" id="ARBA00022692"/>
    </source>
</evidence>
<sequence>MKLIKHLSDIVFKIEKISVIILVGLMFTSLTAGVLFRYFLKMPLHWADETAIFSLVWLTFIGGSMSIKHGHLAAVTIFMDRLPGRVRNMLLCISTTLVLGFGILLLLVSIEWVLQPTIGFQKSPIMEIPMIYPYLSVPIGMLFLCIHSLNLVAETLMGTDQAETLTETDRTDSLADEVI</sequence>
<dbReference type="InterPro" id="IPR055348">
    <property type="entry name" value="DctQ"/>
</dbReference>
<proteinExistence type="inferred from homology"/>
<dbReference type="Pfam" id="PF04290">
    <property type="entry name" value="DctQ"/>
    <property type="match status" value="1"/>
</dbReference>
<comment type="caution">
    <text evidence="11">The sequence shown here is derived from an EMBL/GenBank/DDBJ whole genome shotgun (WGS) entry which is preliminary data.</text>
</comment>
<keyword evidence="5 9" id="KW-0812">Transmembrane</keyword>
<keyword evidence="6 9" id="KW-1133">Transmembrane helix</keyword>
<evidence type="ECO:0000313" key="12">
    <source>
        <dbReference type="Proteomes" id="UP001595752"/>
    </source>
</evidence>
<keyword evidence="4" id="KW-0997">Cell inner membrane</keyword>
<evidence type="ECO:0000256" key="2">
    <source>
        <dbReference type="ARBA" id="ARBA00022448"/>
    </source>
</evidence>
<keyword evidence="3" id="KW-1003">Cell membrane</keyword>
<evidence type="ECO:0000256" key="1">
    <source>
        <dbReference type="ARBA" id="ARBA00004429"/>
    </source>
</evidence>
<evidence type="ECO:0000256" key="6">
    <source>
        <dbReference type="ARBA" id="ARBA00022989"/>
    </source>
</evidence>
<feature type="domain" description="Tripartite ATP-independent periplasmic transporters DctQ component" evidence="10">
    <location>
        <begin position="26"/>
        <end position="155"/>
    </location>
</feature>
<keyword evidence="2" id="KW-0813">Transport</keyword>